<reference evidence="2 3" key="1">
    <citation type="submission" date="2019-10" db="EMBL/GenBank/DDBJ databases">
        <title>Thermopilla bonchosmolovskayae gen. nov., sp. nov., a moderately thermophilic Chloroflexi bacterium from a Chukotka hot spring (Arctic, Russia), representing a novel classis Thermopillaia, which include previously uncultivated lineage OLB14.</title>
        <authorList>
            <person name="Kochetkova T.V."/>
            <person name="Zayulina K.S."/>
            <person name="Zhigarkov V.S."/>
            <person name="Minaev N.V."/>
            <person name="Novikov A."/>
            <person name="Toshchakov S.V."/>
            <person name="Elcheninov A.G."/>
            <person name="Kublanov I.V."/>
        </authorList>
    </citation>
    <scope>NUCLEOTIDE SEQUENCE [LARGE SCALE GENOMIC DNA]</scope>
    <source>
        <strain evidence="2 3">3753O</strain>
    </source>
</reference>
<dbReference type="Pfam" id="PF13380">
    <property type="entry name" value="CoA_binding_2"/>
    <property type="match status" value="1"/>
</dbReference>
<dbReference type="Gene3D" id="3.40.50.261">
    <property type="entry name" value="Succinyl-CoA synthetase domains"/>
    <property type="match status" value="2"/>
</dbReference>
<dbReference type="Proteomes" id="UP000326331">
    <property type="component" value="Chromosome"/>
</dbReference>
<feature type="domain" description="CoA-binding" evidence="1">
    <location>
        <begin position="37"/>
        <end position="132"/>
    </location>
</feature>
<dbReference type="Pfam" id="PF13607">
    <property type="entry name" value="Succ_CoA_lig"/>
    <property type="match status" value="1"/>
</dbReference>
<keyword evidence="3" id="KW-1185">Reference proteome</keyword>
<gene>
    <name evidence="2" type="ORF">Tbon_06735</name>
</gene>
<proteinExistence type="predicted"/>
<dbReference type="PANTHER" id="PTHR42793">
    <property type="entry name" value="COA BINDING DOMAIN CONTAINING PROTEIN"/>
    <property type="match status" value="1"/>
</dbReference>
<evidence type="ECO:0000259" key="1">
    <source>
        <dbReference type="SMART" id="SM00881"/>
    </source>
</evidence>
<sequence>MWGGCYAAGRLPQPRKPPLPYNPGVNRFPSTPDLDLLFRPRSVAVAGASTNVDSPGHDYLEAMKRQGFSGPIYPINPKADTVAGLRAYPSLREVPGQVDLVISCVPAPAVPELVEHCGEKGVRFLHLFTGRFSETGDAEAARLEQAIARRAAELGVRILGPNGMGLYHPAGGLSFRPDLPTERGGVAFLSQSGNNAVEVITRGNARGLAFGKVVNYGNGLDITPGELLRYLADDPETTVIGGYVEGVPDGRGFYEGLRAAAARKPVIIHKAGRTRAGARSAASHTAALAGQAELWSTVLRQAGAIEARNQEQLLDLMVGAALLRPPAGRRIAIVGGGGGRSVQSADAAEENGFEVVPLPHAVRERVRERAPMLADWVGNPVDQSILAGSGLSSNGLLELMLEGDHYDLAIANVGEDWFFGRPDAADRLKHACGRLAAIAAASPKPVAVVLGPTETRNRDHRALVDEVRDDFVARGIAVFPSVERAAFALGRLAAAAERRRA</sequence>
<dbReference type="EMBL" id="CP042829">
    <property type="protein sequence ID" value="QFG03002.1"/>
    <property type="molecule type" value="Genomic_DNA"/>
</dbReference>
<organism evidence="2 3">
    <name type="scientific">Tepidiforma bonchosmolovskayae</name>
    <dbReference type="NCBI Taxonomy" id="2601677"/>
    <lineage>
        <taxon>Bacteria</taxon>
        <taxon>Bacillati</taxon>
        <taxon>Chloroflexota</taxon>
        <taxon>Tepidiformia</taxon>
        <taxon>Tepidiformales</taxon>
        <taxon>Tepidiformaceae</taxon>
        <taxon>Tepidiforma</taxon>
    </lineage>
</organism>
<accession>A0ABX6C146</accession>
<dbReference type="PANTHER" id="PTHR42793:SF1">
    <property type="entry name" value="PEPTIDYL-LYSINE N-ACETYLTRANSFERASE PATZ"/>
    <property type="match status" value="1"/>
</dbReference>
<dbReference type="SUPFAM" id="SSF52210">
    <property type="entry name" value="Succinyl-CoA synthetase domains"/>
    <property type="match status" value="2"/>
</dbReference>
<dbReference type="SMART" id="SM00881">
    <property type="entry name" value="CoA_binding"/>
    <property type="match status" value="1"/>
</dbReference>
<dbReference type="SUPFAM" id="SSF51735">
    <property type="entry name" value="NAD(P)-binding Rossmann-fold domains"/>
    <property type="match status" value="1"/>
</dbReference>
<evidence type="ECO:0000313" key="3">
    <source>
        <dbReference type="Proteomes" id="UP000326331"/>
    </source>
</evidence>
<dbReference type="InterPro" id="IPR032875">
    <property type="entry name" value="Succ_CoA_lig_flav_dom"/>
</dbReference>
<evidence type="ECO:0000313" key="2">
    <source>
        <dbReference type="EMBL" id="QFG03002.1"/>
    </source>
</evidence>
<name>A0ABX6C146_9CHLR</name>
<dbReference type="InterPro" id="IPR036291">
    <property type="entry name" value="NAD(P)-bd_dom_sf"/>
</dbReference>
<dbReference type="InterPro" id="IPR003781">
    <property type="entry name" value="CoA-bd"/>
</dbReference>
<protein>
    <recommendedName>
        <fullName evidence="1">CoA-binding domain-containing protein</fullName>
    </recommendedName>
</protein>
<dbReference type="Gene3D" id="3.40.50.720">
    <property type="entry name" value="NAD(P)-binding Rossmann-like Domain"/>
    <property type="match status" value="1"/>
</dbReference>
<dbReference type="InterPro" id="IPR016102">
    <property type="entry name" value="Succinyl-CoA_synth-like"/>
</dbReference>